<protein>
    <submittedName>
        <fullName evidence="2">Capsule polysaccharide biosynthesis protein</fullName>
    </submittedName>
</protein>
<dbReference type="AlphaFoldDB" id="A0A4P1JXA5"/>
<dbReference type="Pfam" id="PF05159">
    <property type="entry name" value="Capsule_synth"/>
    <property type="match status" value="4"/>
</dbReference>
<name>A0A4P1JXA5_9CAUL</name>
<evidence type="ECO:0000313" key="2">
    <source>
        <dbReference type="EMBL" id="VTO12384.1"/>
    </source>
</evidence>
<keyword evidence="3" id="KW-1185">Reference proteome</keyword>
<dbReference type="GO" id="GO:0015774">
    <property type="term" value="P:polysaccharide transport"/>
    <property type="evidence" value="ECO:0007669"/>
    <property type="project" value="InterPro"/>
</dbReference>
<dbReference type="CDD" id="cd16440">
    <property type="entry name" value="beta_Kdo_transferase_KpsC_1"/>
    <property type="match status" value="1"/>
</dbReference>
<dbReference type="InterPro" id="IPR007833">
    <property type="entry name" value="Capsule_polysaccharide_synth"/>
</dbReference>
<gene>
    <name evidence="2" type="ORF">NCTC9239_00694</name>
</gene>
<dbReference type="EMBL" id="LR588407">
    <property type="protein sequence ID" value="VTO12384.1"/>
    <property type="molecule type" value="Genomic_DNA"/>
</dbReference>
<dbReference type="GO" id="GO:0000271">
    <property type="term" value="P:polysaccharide biosynthetic process"/>
    <property type="evidence" value="ECO:0007669"/>
    <property type="project" value="InterPro"/>
</dbReference>
<dbReference type="CDD" id="cd16439">
    <property type="entry name" value="beta_Kdo_transferase_KpsC_2"/>
    <property type="match status" value="1"/>
</dbReference>
<evidence type="ECO:0000256" key="1">
    <source>
        <dbReference type="SAM" id="MobiDB-lite"/>
    </source>
</evidence>
<evidence type="ECO:0000313" key="3">
    <source>
        <dbReference type="Proteomes" id="UP000309952"/>
    </source>
</evidence>
<reference evidence="2 3" key="1">
    <citation type="submission" date="2019-04" db="EMBL/GenBank/DDBJ databases">
        <authorList>
            <consortium name="Pathogen Informatics"/>
        </authorList>
    </citation>
    <scope>NUCLEOTIDE SEQUENCE [LARGE SCALE GENOMIC DNA]</scope>
    <source>
        <strain evidence="2 3">NCTC9239</strain>
    </source>
</reference>
<dbReference type="KEGG" id="bvy:NCTC9239_00694"/>
<accession>A0A4P1JXA5</accession>
<sequence length="701" mass="75920">MGWRPDSTNRRHHPMTAPLPPPSKTRAWVCAPGVLKVPFLSALLPDYDLSALPGSSIEAVLGWGMKPTAEAGRRWAAKHGKPYIALEDGFLRSVGIGESGATSLSLIVDDLGVYYDATRPSRLEHLIQTAPDWCDAAMKTRARGLIDRIVASGVSKTNMGGPLDPGLLKPGRRVLIVDQTFGDASIGYGLATEASFSDMLATARRDEPDAQLIVKRHPAVAAGRKSGCIPADQLQGVTLIDTDVRPADLLAAVDAVYVVTSALGFEALLRSLPVRCFGAPFYSGWGLTTDAVQTGRRGAPRDLEQIAAAALIAYTRYVDPVTGQRCEAEQALERLIALRDRADRLAGDWAAVGFAPAKRPPVRRLLNSPKGRVRYFWRSSAAVAHARATGGRLIWWAGKETPQIRAAADAFEGPVVRMEDGFIRSRGLGSDFFGALSVALDDQGVYYDPTRPSRLESLIEAGEPSPDQAARAEALRVRVVEAGLSKYNLKGAGVPAHWPKDRPILLVVGQVENDRSIMMGCGPDLRTNSGLVKAARADHPDAFLIYRNHPDVTAGNRPGLLDHAAMEEVDASADDLDIVDCLNACNRLATLTSLTGFEALMRGKPVSVYGRPFYAGWGLTDDRLAFERRTRRASLQSLIHAALIGYPVYVTPEGWPCEAEDLVEALIAARDHPLPAPPRGRINRWWRGIKASLDRSPPPAY</sequence>
<feature type="region of interest" description="Disordered" evidence="1">
    <location>
        <begin position="1"/>
        <end position="22"/>
    </location>
</feature>
<organism evidence="2 3">
    <name type="scientific">Brevundimonas vancanneytii</name>
    <dbReference type="NCBI Taxonomy" id="1325724"/>
    <lineage>
        <taxon>Bacteria</taxon>
        <taxon>Pseudomonadati</taxon>
        <taxon>Pseudomonadota</taxon>
        <taxon>Alphaproteobacteria</taxon>
        <taxon>Caulobacterales</taxon>
        <taxon>Caulobacteraceae</taxon>
        <taxon>Brevundimonas</taxon>
    </lineage>
</organism>
<dbReference type="Proteomes" id="UP000309952">
    <property type="component" value="Chromosome"/>
</dbReference>
<proteinExistence type="predicted"/>